<dbReference type="PANTHER" id="PTHR47534">
    <property type="entry name" value="YALI0E05731P"/>
    <property type="match status" value="1"/>
</dbReference>
<proteinExistence type="predicted"/>
<reference evidence="2" key="1">
    <citation type="journal article" date="2023" name="IMA Fungus">
        <title>Comparative genomic study of the Penicillium genus elucidates a diverse pangenome and 15 lateral gene transfer events.</title>
        <authorList>
            <person name="Petersen C."/>
            <person name="Sorensen T."/>
            <person name="Nielsen M.R."/>
            <person name="Sondergaard T.E."/>
            <person name="Sorensen J.L."/>
            <person name="Fitzpatrick D.A."/>
            <person name="Frisvad J.C."/>
            <person name="Nielsen K.L."/>
        </authorList>
    </citation>
    <scope>NUCLEOTIDE SEQUENCE</scope>
    <source>
        <strain evidence="2">IBT 17514</strain>
    </source>
</reference>
<dbReference type="Gene3D" id="3.40.50.720">
    <property type="entry name" value="NAD(P)-binding Rossmann-like Domain"/>
    <property type="match status" value="1"/>
</dbReference>
<dbReference type="InterPro" id="IPR052228">
    <property type="entry name" value="Sec_Metab_Biosynth_Oxidored"/>
</dbReference>
<accession>A0AAD6HVF3</accession>
<dbReference type="EMBL" id="JAQJAN010000002">
    <property type="protein sequence ID" value="KAJ5738836.1"/>
    <property type="molecule type" value="Genomic_DNA"/>
</dbReference>
<evidence type="ECO:0000313" key="3">
    <source>
        <dbReference type="Proteomes" id="UP001215712"/>
    </source>
</evidence>
<dbReference type="GO" id="GO:0016491">
    <property type="term" value="F:oxidoreductase activity"/>
    <property type="evidence" value="ECO:0007669"/>
    <property type="project" value="UniProtKB-KW"/>
</dbReference>
<dbReference type="PANTHER" id="PTHR47534:SF3">
    <property type="entry name" value="ALCOHOL DEHYDROGENASE-LIKE C-TERMINAL DOMAIN-CONTAINING PROTEIN"/>
    <property type="match status" value="1"/>
</dbReference>
<reference evidence="2" key="2">
    <citation type="submission" date="2023-01" db="EMBL/GenBank/DDBJ databases">
        <authorList>
            <person name="Petersen C."/>
        </authorList>
    </citation>
    <scope>NUCLEOTIDE SEQUENCE</scope>
    <source>
        <strain evidence="2">IBT 17514</strain>
    </source>
</reference>
<evidence type="ECO:0000313" key="2">
    <source>
        <dbReference type="EMBL" id="KAJ5738836.1"/>
    </source>
</evidence>
<comment type="caution">
    <text evidence="2">The sequence shown here is derived from an EMBL/GenBank/DDBJ whole genome shotgun (WGS) entry which is preliminary data.</text>
</comment>
<sequence length="180" mass="19909">MLRYYSRMRFVVNLLPALQASKSPRVISVLAGGKEIMIEEDNLDLNKKFSLSASNGYPASMTSLVFKKPAAQYPTISFLHVFPGIVATPLMKNSIGSVMDSLIGFLTKPIFISAEESGEWHTWLSTSPNFAPNNSGKGIHLLNHNVKDATNQPLMAELQEKGFPGIVWQHTQDTFSRILA</sequence>
<evidence type="ECO:0000256" key="1">
    <source>
        <dbReference type="ARBA" id="ARBA00023002"/>
    </source>
</evidence>
<keyword evidence="1" id="KW-0560">Oxidoreductase</keyword>
<dbReference type="AlphaFoldDB" id="A0AAD6HVF3"/>
<gene>
    <name evidence="2" type="ORF">N7493_001991</name>
</gene>
<protein>
    <submittedName>
        <fullName evidence="2">Short-chain dehydrogenases/reductase</fullName>
    </submittedName>
</protein>
<dbReference type="Proteomes" id="UP001215712">
    <property type="component" value="Unassembled WGS sequence"/>
</dbReference>
<organism evidence="2 3">
    <name type="scientific">Penicillium malachiteum</name>
    <dbReference type="NCBI Taxonomy" id="1324776"/>
    <lineage>
        <taxon>Eukaryota</taxon>
        <taxon>Fungi</taxon>
        <taxon>Dikarya</taxon>
        <taxon>Ascomycota</taxon>
        <taxon>Pezizomycotina</taxon>
        <taxon>Eurotiomycetes</taxon>
        <taxon>Eurotiomycetidae</taxon>
        <taxon>Eurotiales</taxon>
        <taxon>Aspergillaceae</taxon>
        <taxon>Penicillium</taxon>
    </lineage>
</organism>
<keyword evidence="3" id="KW-1185">Reference proteome</keyword>
<name>A0AAD6HVF3_9EURO</name>